<comment type="subcellular location">
    <subcellularLocation>
        <location evidence="1">Membrane</location>
        <topology evidence="1">Peripheral membrane protein</topology>
    </subcellularLocation>
</comment>
<evidence type="ECO:0000256" key="7">
    <source>
        <dbReference type="SAM" id="MobiDB-lite"/>
    </source>
</evidence>
<evidence type="ECO:0000256" key="1">
    <source>
        <dbReference type="ARBA" id="ARBA00004170"/>
    </source>
</evidence>
<gene>
    <name evidence="9" type="ORF">BB559_001841</name>
</gene>
<feature type="compositionally biased region" description="Basic and acidic residues" evidence="7">
    <location>
        <begin position="533"/>
        <end position="567"/>
    </location>
</feature>
<feature type="compositionally biased region" description="Basic and acidic residues" evidence="7">
    <location>
        <begin position="951"/>
        <end position="964"/>
    </location>
</feature>
<dbReference type="InterPro" id="IPR001452">
    <property type="entry name" value="SH3_domain"/>
</dbReference>
<feature type="compositionally biased region" description="Basic and acidic residues" evidence="7">
    <location>
        <begin position="696"/>
        <end position="706"/>
    </location>
</feature>
<evidence type="ECO:0000256" key="3">
    <source>
        <dbReference type="ARBA" id="ARBA00023054"/>
    </source>
</evidence>
<dbReference type="InterPro" id="IPR050384">
    <property type="entry name" value="Endophilin_SH3RF"/>
</dbReference>
<dbReference type="Pfam" id="PF00018">
    <property type="entry name" value="SH3_1"/>
    <property type="match status" value="2"/>
</dbReference>
<feature type="compositionally biased region" description="Basic and acidic residues" evidence="7">
    <location>
        <begin position="902"/>
        <end position="920"/>
    </location>
</feature>
<feature type="compositionally biased region" description="Polar residues" evidence="7">
    <location>
        <begin position="616"/>
        <end position="626"/>
    </location>
</feature>
<reference evidence="9 10" key="1">
    <citation type="journal article" date="2018" name="MBio">
        <title>Comparative Genomics Reveals the Core Gene Toolbox for the Fungus-Insect Symbiosis.</title>
        <authorList>
            <person name="Wang Y."/>
            <person name="Stata M."/>
            <person name="Wang W."/>
            <person name="Stajich J.E."/>
            <person name="White M.M."/>
            <person name="Moncalvo J.M."/>
        </authorList>
    </citation>
    <scope>NUCLEOTIDE SEQUENCE [LARGE SCALE GENOMIC DNA]</scope>
    <source>
        <strain evidence="9 10">AUS-77-4</strain>
    </source>
</reference>
<dbReference type="OrthoDB" id="5596345at2759"/>
<dbReference type="SUPFAM" id="SSF50044">
    <property type="entry name" value="SH3-domain"/>
    <property type="match status" value="3"/>
</dbReference>
<evidence type="ECO:0000256" key="5">
    <source>
        <dbReference type="PROSITE-ProRule" id="PRU00192"/>
    </source>
</evidence>
<feature type="compositionally biased region" description="Polar residues" evidence="7">
    <location>
        <begin position="1089"/>
        <end position="1102"/>
    </location>
</feature>
<feature type="region of interest" description="Disordered" evidence="7">
    <location>
        <begin position="602"/>
        <end position="649"/>
    </location>
</feature>
<feature type="region of interest" description="Disordered" evidence="7">
    <location>
        <begin position="1049"/>
        <end position="1102"/>
    </location>
</feature>
<feature type="compositionally biased region" description="Polar residues" evidence="7">
    <location>
        <begin position="984"/>
        <end position="997"/>
    </location>
</feature>
<feature type="coiled-coil region" evidence="6">
    <location>
        <begin position="1237"/>
        <end position="1313"/>
    </location>
</feature>
<evidence type="ECO:0000256" key="4">
    <source>
        <dbReference type="ARBA" id="ARBA00023136"/>
    </source>
</evidence>
<feature type="compositionally biased region" description="Polar residues" evidence="7">
    <location>
        <begin position="413"/>
        <end position="424"/>
    </location>
</feature>
<name>A0A2T9Z0A5_9FUNG</name>
<dbReference type="Proteomes" id="UP000245699">
    <property type="component" value="Unassembled WGS sequence"/>
</dbReference>
<feature type="compositionally biased region" description="Basic and acidic residues" evidence="7">
    <location>
        <begin position="383"/>
        <end position="412"/>
    </location>
</feature>
<dbReference type="STRING" id="61424.A0A2T9Z0A5"/>
<evidence type="ECO:0000256" key="2">
    <source>
        <dbReference type="ARBA" id="ARBA00022443"/>
    </source>
</evidence>
<protein>
    <recommendedName>
        <fullName evidence="8">SH3 domain-containing protein</fullName>
    </recommendedName>
</protein>
<dbReference type="EMBL" id="MBFT01000092">
    <property type="protein sequence ID" value="PVU97997.1"/>
    <property type="molecule type" value="Genomic_DNA"/>
</dbReference>
<dbReference type="Pfam" id="PF07653">
    <property type="entry name" value="SH3_2"/>
    <property type="match status" value="1"/>
</dbReference>
<feature type="compositionally biased region" description="Pro residues" evidence="7">
    <location>
        <begin position="291"/>
        <end position="301"/>
    </location>
</feature>
<evidence type="ECO:0000259" key="8">
    <source>
        <dbReference type="PROSITE" id="PS50002"/>
    </source>
</evidence>
<feature type="domain" description="SH3" evidence="8">
    <location>
        <begin position="6"/>
        <end position="67"/>
    </location>
</feature>
<feature type="compositionally biased region" description="Basic and acidic residues" evidence="7">
    <location>
        <begin position="857"/>
        <end position="876"/>
    </location>
</feature>
<feature type="compositionally biased region" description="Pro residues" evidence="7">
    <location>
        <begin position="315"/>
        <end position="379"/>
    </location>
</feature>
<dbReference type="SMART" id="SM00326">
    <property type="entry name" value="SH3"/>
    <property type="match status" value="3"/>
</dbReference>
<evidence type="ECO:0000256" key="6">
    <source>
        <dbReference type="SAM" id="Coils"/>
    </source>
</evidence>
<organism evidence="9 10">
    <name type="scientific">Furculomyces boomerangus</name>
    <dbReference type="NCBI Taxonomy" id="61424"/>
    <lineage>
        <taxon>Eukaryota</taxon>
        <taxon>Fungi</taxon>
        <taxon>Fungi incertae sedis</taxon>
        <taxon>Zoopagomycota</taxon>
        <taxon>Kickxellomycotina</taxon>
        <taxon>Harpellomycetes</taxon>
        <taxon>Harpellales</taxon>
        <taxon>Harpellaceae</taxon>
        <taxon>Furculomyces</taxon>
    </lineage>
</organism>
<accession>A0A2T9Z0A5</accession>
<feature type="domain" description="SH3" evidence="8">
    <location>
        <begin position="460"/>
        <end position="521"/>
    </location>
</feature>
<feature type="region of interest" description="Disordered" evidence="7">
    <location>
        <begin position="520"/>
        <end position="586"/>
    </location>
</feature>
<feature type="compositionally biased region" description="Basic and acidic residues" evidence="7">
    <location>
        <begin position="425"/>
        <end position="455"/>
    </location>
</feature>
<feature type="region of interest" description="Disordered" evidence="7">
    <location>
        <begin position="151"/>
        <end position="459"/>
    </location>
</feature>
<evidence type="ECO:0000313" key="9">
    <source>
        <dbReference type="EMBL" id="PVU97997.1"/>
    </source>
</evidence>
<keyword evidence="3 6" id="KW-0175">Coiled coil</keyword>
<keyword evidence="10" id="KW-1185">Reference proteome</keyword>
<evidence type="ECO:0000313" key="10">
    <source>
        <dbReference type="Proteomes" id="UP000245699"/>
    </source>
</evidence>
<keyword evidence="2 5" id="KW-0728">SH3 domain</keyword>
<keyword evidence="4" id="KW-0472">Membrane</keyword>
<feature type="compositionally biased region" description="Low complexity" evidence="7">
    <location>
        <begin position="225"/>
        <end position="234"/>
    </location>
</feature>
<comment type="caution">
    <text evidence="9">The sequence shown here is derived from an EMBL/GenBank/DDBJ whole genome shotgun (WGS) entry which is preliminary data.</text>
</comment>
<feature type="compositionally biased region" description="Basic residues" evidence="7">
    <location>
        <begin position="933"/>
        <end position="945"/>
    </location>
</feature>
<feature type="compositionally biased region" description="Polar residues" evidence="7">
    <location>
        <begin position="877"/>
        <end position="891"/>
    </location>
</feature>
<feature type="compositionally biased region" description="Polar residues" evidence="7">
    <location>
        <begin position="746"/>
        <end position="757"/>
    </location>
</feature>
<dbReference type="InterPro" id="IPR036028">
    <property type="entry name" value="SH3-like_dom_sf"/>
</dbReference>
<feature type="compositionally biased region" description="Basic and acidic residues" evidence="7">
    <location>
        <begin position="815"/>
        <end position="840"/>
    </location>
</feature>
<feature type="compositionally biased region" description="Polar residues" evidence="7">
    <location>
        <begin position="707"/>
        <end position="719"/>
    </location>
</feature>
<feature type="region of interest" description="Disordered" evidence="7">
    <location>
        <begin position="673"/>
        <end position="762"/>
    </location>
</feature>
<proteinExistence type="predicted"/>
<feature type="compositionally biased region" description="Polar residues" evidence="7">
    <location>
        <begin position="277"/>
        <end position="287"/>
    </location>
</feature>
<sequence length="1315" mass="145244">MSHNEKTMFLVQVKRQYSKNKPDELDLHVGDIIEVKETEFDSWWVGKDTKTGDVGWFPSNFVEKFERAPAAPRERPKRKFKNAIVLFDYDSDVKEDLKLEKGSVVEILEEFDSWYLGRQGSNIGTFPSDLVRIMSPEEGLMYKSPELDYRKSTMAPHGSHESPPVLPSRGPPSLPHRDTTPDQSYASLEHPKSPSFKQPGRGSVSFEQSRPLPQVPDPRTKGSRNDTSSSTNTTQHKESKVSTRLNRLFGSKKEKRKSKIEATSYEDVPTEIVGRKSITNDSTNLTGPPNTSLPPPPPSLPHIPLSSPKHNSQFTPPPPHAPPPHAPPPHVPPPSIPSPHAPPPSIPSPHAPPPSIPSPHVPPPSIPSPHAPPKVPPPIYRTLSKEIYESQKDDLETRNADHHVDETSEKKNNLSNSEEASGTTHDTKGEEAPHKDESKYDVQEEENIEVHEATKKVTRGQPKLARILEDYESDLPEELYLDSGDVVEIIHMGTNNDSRWKGNYHGKIGYFPANVVEPIPESGDIIEDTENSVDEKREQSKEETSGEKSNVENEDNAKMVEGDKAESLKSTLQNKTPPYGIKKGGVGSLFAGSDGIAALKKAQRRIPISSDKTEPSSDTLGDNTAENKPFSVGQHALKSRNTISRNIDPKVSDQAHGAINELAAKLARRYDASKDISDKNVATPSEEIPKPISKNRTFELPKKETSKGLQSENSKSSTDIFDKMKQGPDSGKVLSNSIDNIKHSSDSVTSPSKQTDSVDYKPSVDALQNEFENLNIDKVSDDNMETQSETVLSKDISVDNHGMSKAAFSSALGEESLKHESKIQPDLSDKKASEDIHSETDANLALKNEPNINPDQNTHEPSENDLHRSRDMDIASKTENVTQSEAGTTDETYVDKTPATVEGHDLESLRDEEKLEEKSTPELAPAKVPGLHPPKKVLKKISRKKPTAEVMARHADESQTKILEEALSSHTSINSEEHEVTEPANLQRQNIPKNTRTAGPPRPEKPKNLIGSRPSPFAEAASLQPNFKSSLRVGNATASRIAELQRRLHGGNQDTESQQSQNTVSENVPTRSPSIHTQEPSVSGGYKNVGSNKTPTSSSNLSSQIHNLQEYFENKVTTIESQLKAYITGKSETTTLGTSSNVSGVEDINNLDSSSIGALKPELQNLNQRLDSLALDISKETSSRDVLHKQTSNEIKNMRSMVDSLNLGFEKMESEFKSQKELVAKNSSLVSETKSGLNASTKKLANLESDILSLSKKQETVYTAEEINKLVSAKMESFEQTFATKINALENENRDLKKKLMELRNYIDELVVEEQ</sequence>
<feature type="compositionally biased region" description="Polar residues" evidence="7">
    <location>
        <begin position="1052"/>
        <end position="1081"/>
    </location>
</feature>
<dbReference type="PROSITE" id="PS50002">
    <property type="entry name" value="SH3"/>
    <property type="match status" value="3"/>
</dbReference>
<dbReference type="PRINTS" id="PR00452">
    <property type="entry name" value="SH3DOMAIN"/>
</dbReference>
<dbReference type="PANTHER" id="PTHR14167">
    <property type="entry name" value="SH3 DOMAIN-CONTAINING"/>
    <property type="match status" value="1"/>
</dbReference>
<feature type="region of interest" description="Disordered" evidence="7">
    <location>
        <begin position="775"/>
        <end position="1035"/>
    </location>
</feature>
<dbReference type="PANTHER" id="PTHR14167:SF81">
    <property type="entry name" value="ENDOPHILIN-A"/>
    <property type="match status" value="1"/>
</dbReference>
<feature type="domain" description="SH3" evidence="8">
    <location>
        <begin position="78"/>
        <end position="136"/>
    </location>
</feature>
<feature type="compositionally biased region" description="Pro residues" evidence="7">
    <location>
        <begin position="164"/>
        <end position="174"/>
    </location>
</feature>
<dbReference type="Gene3D" id="2.30.30.40">
    <property type="entry name" value="SH3 Domains"/>
    <property type="match status" value="3"/>
</dbReference>